<gene>
    <name evidence="1" type="ordered locus">Spirs_2357</name>
</gene>
<evidence type="ECO:0000313" key="1">
    <source>
        <dbReference type="EMBL" id="ADK81472.1"/>
    </source>
</evidence>
<dbReference type="RefSeq" id="WP_013254935.1">
    <property type="nucleotide sequence ID" value="NC_014364.1"/>
</dbReference>
<dbReference type="HOGENOM" id="CLU_911866_0_0_12"/>
<sequence>MDQKASQFVRHLLANPSLKAYAPLQKEEQIISFLRINAGRLYPTLSSPDFFPGQSWNQIYKLLMQALYASTSESVVSGLKEFFARTINFHFLSFFPRPTGRSDDRETRLFSFMMKLIAHPLARKALTGPYSAIQLHLAHRYLDRIYDGRGYIRFELEKVQKLAMSQEEVKNLIRTSILLRPAVFLFQVARLPGQHEVAGLIPFQFAQKVIQALEKELPFLPAELLESAVYSNVSFDERNDIPATARLSALFSMLACDFHPGLKIDRGAVGQERSWFGIARRNHRLFGYDVKMTDELYRLAAENGW</sequence>
<organism evidence="1 2">
    <name type="scientific">Sediminispirochaeta smaragdinae (strain DSM 11293 / JCM 15392 / SEBR 4228)</name>
    <name type="common">Spirochaeta smaragdinae</name>
    <dbReference type="NCBI Taxonomy" id="573413"/>
    <lineage>
        <taxon>Bacteria</taxon>
        <taxon>Pseudomonadati</taxon>
        <taxon>Spirochaetota</taxon>
        <taxon>Spirochaetia</taxon>
        <taxon>Spirochaetales</taxon>
        <taxon>Spirochaetaceae</taxon>
        <taxon>Sediminispirochaeta</taxon>
    </lineage>
</organism>
<dbReference type="KEGG" id="ssm:Spirs_2357"/>
<dbReference type="EMBL" id="CP002116">
    <property type="protein sequence ID" value="ADK81472.1"/>
    <property type="molecule type" value="Genomic_DNA"/>
</dbReference>
<protein>
    <submittedName>
        <fullName evidence="1">Uncharacterized protein</fullName>
    </submittedName>
</protein>
<evidence type="ECO:0000313" key="2">
    <source>
        <dbReference type="Proteomes" id="UP000002318"/>
    </source>
</evidence>
<proteinExistence type="predicted"/>
<dbReference type="OrthoDB" id="367317at2"/>
<dbReference type="Proteomes" id="UP000002318">
    <property type="component" value="Chromosome"/>
</dbReference>
<reference evidence="1 2" key="1">
    <citation type="journal article" date="2010" name="Stand. Genomic Sci.">
        <title>Complete genome sequence of Spirochaeta smaragdinae type strain (SEBR 4228).</title>
        <authorList>
            <person name="Mavromatis K."/>
            <person name="Yasawong M."/>
            <person name="Chertkov O."/>
            <person name="Lapidus A."/>
            <person name="Lucas S."/>
            <person name="Nolan M."/>
            <person name="Del Rio T.G."/>
            <person name="Tice H."/>
            <person name="Cheng J.F."/>
            <person name="Pitluck S."/>
            <person name="Liolios K."/>
            <person name="Ivanova N."/>
            <person name="Tapia R."/>
            <person name="Han C."/>
            <person name="Bruce D."/>
            <person name="Goodwin L."/>
            <person name="Pati A."/>
            <person name="Chen A."/>
            <person name="Palaniappan K."/>
            <person name="Land M."/>
            <person name="Hauser L."/>
            <person name="Chang Y.J."/>
            <person name="Jeffries C.D."/>
            <person name="Detter J.C."/>
            <person name="Rohde M."/>
            <person name="Brambilla E."/>
            <person name="Spring S."/>
            <person name="Goker M."/>
            <person name="Sikorski J."/>
            <person name="Woyke T."/>
            <person name="Bristow J."/>
            <person name="Eisen J.A."/>
            <person name="Markowitz V."/>
            <person name="Hugenholtz P."/>
            <person name="Klenk H.P."/>
            <person name="Kyrpides N.C."/>
        </authorList>
    </citation>
    <scope>NUCLEOTIDE SEQUENCE [LARGE SCALE GENOMIC DNA]</scope>
    <source>
        <strain evidence="2">DSM 11293 / JCM 15392 / SEBR 4228</strain>
    </source>
</reference>
<dbReference type="STRING" id="573413.Spirs_2357"/>
<dbReference type="AlphaFoldDB" id="E1R1U6"/>
<keyword evidence="2" id="KW-1185">Reference proteome</keyword>
<name>E1R1U6_SEDSS</name>
<accession>E1R1U6</accession>